<dbReference type="NCBIfam" id="NF001813">
    <property type="entry name" value="PRK00549.1"/>
    <property type="match status" value="1"/>
</dbReference>
<dbReference type="Pfam" id="PF00994">
    <property type="entry name" value="MoCF_biosynth"/>
    <property type="match status" value="1"/>
</dbReference>
<organism evidence="3 4">
    <name type="scientific">Luteolibacter luteus</name>
    <dbReference type="NCBI Taxonomy" id="2728835"/>
    <lineage>
        <taxon>Bacteria</taxon>
        <taxon>Pseudomonadati</taxon>
        <taxon>Verrucomicrobiota</taxon>
        <taxon>Verrucomicrobiia</taxon>
        <taxon>Verrucomicrobiales</taxon>
        <taxon>Verrucomicrobiaceae</taxon>
        <taxon>Luteolibacter</taxon>
    </lineage>
</organism>
<dbReference type="PANTHER" id="PTHR13939:SF0">
    <property type="entry name" value="NMN AMIDOHYDROLASE-LIKE PROTEIN YFAY"/>
    <property type="match status" value="1"/>
</dbReference>
<dbReference type="InterPro" id="IPR036653">
    <property type="entry name" value="CinA-like_C"/>
</dbReference>
<dbReference type="KEGG" id="luo:HHL09_02250"/>
<dbReference type="Gene3D" id="3.30.70.2860">
    <property type="match status" value="1"/>
</dbReference>
<dbReference type="PIRSF" id="PIRSF006728">
    <property type="entry name" value="CinA"/>
    <property type="match status" value="1"/>
</dbReference>
<evidence type="ECO:0000313" key="3">
    <source>
        <dbReference type="EMBL" id="QJE99170.1"/>
    </source>
</evidence>
<name>A0A858RSI8_9BACT</name>
<dbReference type="HAMAP" id="MF_00226_B">
    <property type="entry name" value="CinA_B"/>
    <property type="match status" value="1"/>
</dbReference>
<dbReference type="Pfam" id="PF02464">
    <property type="entry name" value="CinA"/>
    <property type="match status" value="1"/>
</dbReference>
<dbReference type="NCBIfam" id="TIGR00200">
    <property type="entry name" value="cinA_nterm"/>
    <property type="match status" value="1"/>
</dbReference>
<comment type="similarity">
    <text evidence="1">Belongs to the CinA family.</text>
</comment>
<sequence>MPGSSSVSAVRIEILNTGTELLLGTVLNTHGKWFGEELFKLGFRIQRLTTVPDGDAITQALRECVSRADVVIITGGLGPTSDDLTREAAAEVLGAELIEDEAAMRSLEAFFAIRNKVMAEVNRKQAQVLVGADVLPNANGTAPGIYVPPRLNGAANCAVFLLPGPPRELYPMFREEVAPRIVALAGLAKPPGMLELKIAGVGESDLQQEVDAKLAEIPDLEVGYCARVGEVDLRLIGDEAAIEAGRKIAEASFARQIFSDDGSSLEATVVRLLTRQGLKLATAESCTGGLISNRVTDVPGSSAVFTHGFITYANEAKRDILGVPQALLDAHGAVSEPVALSMADGALRVSGADIAVAVTGIAGPDGGTPDKPAGTVWIAWAAKGRPTVAVKQIHPRNRKDFKIATSQSALDGVRKIVLKMPHA</sequence>
<proteinExistence type="inferred from homology"/>
<dbReference type="Gene3D" id="3.40.980.10">
    <property type="entry name" value="MoaB/Mog-like domain"/>
    <property type="match status" value="1"/>
</dbReference>
<evidence type="ECO:0000256" key="1">
    <source>
        <dbReference type="HAMAP-Rule" id="MF_00226"/>
    </source>
</evidence>
<dbReference type="NCBIfam" id="TIGR00199">
    <property type="entry name" value="PncC_domain"/>
    <property type="match status" value="1"/>
</dbReference>
<dbReference type="SUPFAM" id="SSF142433">
    <property type="entry name" value="CinA-like"/>
    <property type="match status" value="1"/>
</dbReference>
<reference evidence="3 4" key="1">
    <citation type="submission" date="2020-04" db="EMBL/GenBank/DDBJ databases">
        <title>Luteolibacter sp. G-1-1-1 isolated from soil.</title>
        <authorList>
            <person name="Dahal R.H."/>
        </authorList>
    </citation>
    <scope>NUCLEOTIDE SEQUENCE [LARGE SCALE GENOMIC DNA]</scope>
    <source>
        <strain evidence="3 4">G-1-1-1</strain>
    </source>
</reference>
<dbReference type="InterPro" id="IPR036425">
    <property type="entry name" value="MoaB/Mog-like_dom_sf"/>
</dbReference>
<protein>
    <recommendedName>
        <fullName evidence="1">CinA-like protein</fullName>
    </recommendedName>
</protein>
<dbReference type="PANTHER" id="PTHR13939">
    <property type="entry name" value="NICOTINAMIDE-NUCLEOTIDE AMIDOHYDROLASE PNCC"/>
    <property type="match status" value="1"/>
</dbReference>
<dbReference type="SMART" id="SM00852">
    <property type="entry name" value="MoCF_biosynth"/>
    <property type="match status" value="1"/>
</dbReference>
<dbReference type="AlphaFoldDB" id="A0A858RSI8"/>
<dbReference type="Gene3D" id="3.90.950.20">
    <property type="entry name" value="CinA-like"/>
    <property type="match status" value="1"/>
</dbReference>
<gene>
    <name evidence="3" type="ORF">HHL09_02250</name>
</gene>
<keyword evidence="4" id="KW-1185">Reference proteome</keyword>
<feature type="domain" description="MoaB/Mog" evidence="2">
    <location>
        <begin position="13"/>
        <end position="184"/>
    </location>
</feature>
<dbReference type="CDD" id="cd00885">
    <property type="entry name" value="cinA"/>
    <property type="match status" value="1"/>
</dbReference>
<dbReference type="SUPFAM" id="SSF53218">
    <property type="entry name" value="Molybdenum cofactor biosynthesis proteins"/>
    <property type="match status" value="1"/>
</dbReference>
<dbReference type="Proteomes" id="UP000501812">
    <property type="component" value="Chromosome"/>
</dbReference>
<evidence type="ECO:0000313" key="4">
    <source>
        <dbReference type="Proteomes" id="UP000501812"/>
    </source>
</evidence>
<dbReference type="EMBL" id="CP051774">
    <property type="protein sequence ID" value="QJE99170.1"/>
    <property type="molecule type" value="Genomic_DNA"/>
</dbReference>
<dbReference type="InterPro" id="IPR008136">
    <property type="entry name" value="CinA_C"/>
</dbReference>
<dbReference type="InterPro" id="IPR001453">
    <property type="entry name" value="MoaB/Mog_dom"/>
</dbReference>
<evidence type="ECO:0000259" key="2">
    <source>
        <dbReference type="SMART" id="SM00852"/>
    </source>
</evidence>
<dbReference type="InterPro" id="IPR050101">
    <property type="entry name" value="CinA"/>
</dbReference>
<accession>A0A858RSI8</accession>
<dbReference type="InterPro" id="IPR008135">
    <property type="entry name" value="Competence-induced_CinA"/>
</dbReference>